<comment type="caution">
    <text evidence="2">The sequence shown here is derived from an EMBL/GenBank/DDBJ whole genome shotgun (WGS) entry which is preliminary data.</text>
</comment>
<dbReference type="Proteomes" id="UP001221898">
    <property type="component" value="Unassembled WGS sequence"/>
</dbReference>
<keyword evidence="3" id="KW-1185">Reference proteome</keyword>
<evidence type="ECO:0000313" key="2">
    <source>
        <dbReference type="EMBL" id="KAJ8417033.1"/>
    </source>
</evidence>
<feature type="region of interest" description="Disordered" evidence="1">
    <location>
        <begin position="83"/>
        <end position="105"/>
    </location>
</feature>
<organism evidence="2 3">
    <name type="scientific">Aldrovandia affinis</name>
    <dbReference type="NCBI Taxonomy" id="143900"/>
    <lineage>
        <taxon>Eukaryota</taxon>
        <taxon>Metazoa</taxon>
        <taxon>Chordata</taxon>
        <taxon>Craniata</taxon>
        <taxon>Vertebrata</taxon>
        <taxon>Euteleostomi</taxon>
        <taxon>Actinopterygii</taxon>
        <taxon>Neopterygii</taxon>
        <taxon>Teleostei</taxon>
        <taxon>Notacanthiformes</taxon>
        <taxon>Halosauridae</taxon>
        <taxon>Aldrovandia</taxon>
    </lineage>
</organism>
<reference evidence="2" key="1">
    <citation type="journal article" date="2023" name="Science">
        <title>Genome structures resolve the early diversification of teleost fishes.</title>
        <authorList>
            <person name="Parey E."/>
            <person name="Louis A."/>
            <person name="Montfort J."/>
            <person name="Bouchez O."/>
            <person name="Roques C."/>
            <person name="Iampietro C."/>
            <person name="Lluch J."/>
            <person name="Castinel A."/>
            <person name="Donnadieu C."/>
            <person name="Desvignes T."/>
            <person name="Floi Bucao C."/>
            <person name="Jouanno E."/>
            <person name="Wen M."/>
            <person name="Mejri S."/>
            <person name="Dirks R."/>
            <person name="Jansen H."/>
            <person name="Henkel C."/>
            <person name="Chen W.J."/>
            <person name="Zahm M."/>
            <person name="Cabau C."/>
            <person name="Klopp C."/>
            <person name="Thompson A.W."/>
            <person name="Robinson-Rechavi M."/>
            <person name="Braasch I."/>
            <person name="Lecointre G."/>
            <person name="Bobe J."/>
            <person name="Postlethwait J.H."/>
            <person name="Berthelot C."/>
            <person name="Roest Crollius H."/>
            <person name="Guiguen Y."/>
        </authorList>
    </citation>
    <scope>NUCLEOTIDE SEQUENCE</scope>
    <source>
        <strain evidence="2">NC1722</strain>
    </source>
</reference>
<feature type="compositionally biased region" description="Polar residues" evidence="1">
    <location>
        <begin position="93"/>
        <end position="105"/>
    </location>
</feature>
<dbReference type="EMBL" id="JAINUG010000004">
    <property type="protein sequence ID" value="KAJ8417033.1"/>
    <property type="molecule type" value="Genomic_DNA"/>
</dbReference>
<evidence type="ECO:0000256" key="1">
    <source>
        <dbReference type="SAM" id="MobiDB-lite"/>
    </source>
</evidence>
<protein>
    <submittedName>
        <fullName evidence="2">Uncharacterized protein</fullName>
    </submittedName>
</protein>
<name>A0AAD7TB20_9TELE</name>
<evidence type="ECO:0000313" key="3">
    <source>
        <dbReference type="Proteomes" id="UP001221898"/>
    </source>
</evidence>
<accession>A0AAD7TB20</accession>
<proteinExistence type="predicted"/>
<dbReference type="AlphaFoldDB" id="A0AAD7TB20"/>
<gene>
    <name evidence="2" type="ORF">AAFF_G00282600</name>
</gene>
<sequence>MTWFRGCAVRVLCQTWAVLRHIPPSSPGPKNSLLLGMCVKWSVGLPACRVCDGPIAPDTPEPNLPPILRSRSQGTLLSAPHLPAAHHLLRKQPPQTLSSQPGPPL</sequence>